<dbReference type="GeneID" id="73904595"/>
<keyword evidence="1" id="KW-0812">Transmembrane</keyword>
<reference evidence="2 3" key="1">
    <citation type="journal article" date="2019" name="Int. J. Syst. Evol. Microbiol.">
        <title>The Global Catalogue of Microorganisms (GCM) 10K type strain sequencing project: providing services to taxonomists for standard genome sequencing and annotation.</title>
        <authorList>
            <consortium name="The Broad Institute Genomics Platform"/>
            <consortium name="The Broad Institute Genome Sequencing Center for Infectious Disease"/>
            <person name="Wu L."/>
            <person name="Ma J."/>
        </authorList>
    </citation>
    <scope>NUCLEOTIDE SEQUENCE [LARGE SCALE GENOMIC DNA]</scope>
    <source>
        <strain evidence="2 3">IBRC-M 10256</strain>
    </source>
</reference>
<name>A0ABD5NJS5_9EURY</name>
<dbReference type="RefSeq" id="WP_256531833.1">
    <property type="nucleotide sequence ID" value="NZ_CP101824.1"/>
</dbReference>
<evidence type="ECO:0000313" key="3">
    <source>
        <dbReference type="Proteomes" id="UP001595846"/>
    </source>
</evidence>
<keyword evidence="1" id="KW-0472">Membrane</keyword>
<dbReference type="EMBL" id="JBHSAQ010000001">
    <property type="protein sequence ID" value="MFC3957238.1"/>
    <property type="molecule type" value="Genomic_DNA"/>
</dbReference>
<dbReference type="Proteomes" id="UP001595846">
    <property type="component" value="Unassembled WGS sequence"/>
</dbReference>
<feature type="transmembrane region" description="Helical" evidence="1">
    <location>
        <begin position="43"/>
        <end position="65"/>
    </location>
</feature>
<gene>
    <name evidence="2" type="ORF">ACFOUR_02470</name>
</gene>
<organism evidence="2 3">
    <name type="scientific">Halovivax cerinus</name>
    <dbReference type="NCBI Taxonomy" id="1487865"/>
    <lineage>
        <taxon>Archaea</taxon>
        <taxon>Methanobacteriati</taxon>
        <taxon>Methanobacteriota</taxon>
        <taxon>Stenosarchaea group</taxon>
        <taxon>Halobacteria</taxon>
        <taxon>Halobacteriales</taxon>
        <taxon>Natrialbaceae</taxon>
        <taxon>Halovivax</taxon>
    </lineage>
</organism>
<keyword evidence="1" id="KW-1133">Transmembrane helix</keyword>
<sequence length="142" mass="15090">MFDRSLGHVGLCLVLLGWGLYLPVTYGAAIRSGTTVVDGQATQPWVGTLSILAALTGVAGVAAAVGVWGRWAPGRRLGFTFVLGWVLVEGVAIWGWLEGPRVALAVVRDPMAPVVRLWVAISIGLYIWAWAGAYVECSPTLE</sequence>
<evidence type="ECO:0000256" key="1">
    <source>
        <dbReference type="SAM" id="Phobius"/>
    </source>
</evidence>
<evidence type="ECO:0000313" key="2">
    <source>
        <dbReference type="EMBL" id="MFC3957238.1"/>
    </source>
</evidence>
<keyword evidence="3" id="KW-1185">Reference proteome</keyword>
<dbReference type="AlphaFoldDB" id="A0ABD5NJS5"/>
<comment type="caution">
    <text evidence="2">The sequence shown here is derived from an EMBL/GenBank/DDBJ whole genome shotgun (WGS) entry which is preliminary data.</text>
</comment>
<protein>
    <submittedName>
        <fullName evidence="2">Uncharacterized protein</fullName>
    </submittedName>
</protein>
<feature type="transmembrane region" description="Helical" evidence="1">
    <location>
        <begin position="77"/>
        <end position="97"/>
    </location>
</feature>
<proteinExistence type="predicted"/>
<feature type="transmembrane region" description="Helical" evidence="1">
    <location>
        <begin position="117"/>
        <end position="135"/>
    </location>
</feature>
<accession>A0ABD5NJS5</accession>